<keyword evidence="2" id="KW-1185">Reference proteome</keyword>
<dbReference type="Proteomes" id="UP000730618">
    <property type="component" value="Unassembled WGS sequence"/>
</dbReference>
<accession>A0ABM8VLD4</accession>
<dbReference type="EMBL" id="CAJVCE010000012">
    <property type="protein sequence ID" value="CAG7648368.1"/>
    <property type="molecule type" value="Genomic_DNA"/>
</dbReference>
<dbReference type="InterPro" id="IPR006439">
    <property type="entry name" value="HAD-SF_hydro_IA"/>
</dbReference>
<protein>
    <submittedName>
        <fullName evidence="1">Phosphoglycolate phosphatase</fullName>
        <ecNumber evidence="1">3.1.3.18</ecNumber>
    </submittedName>
</protein>
<sequence length="235" mass="26436">MIKAIVFDFDGLILDTETPEFESFQEMYRAHGCELTLDVWGTCIGTGPEAFDPYQHLETLLGAAYDREAARKLRRELHEQKMQHTDVRPGVRQYLTQGKEMGLRIGLASSSTNEWVTKYLNRYGLLEYFECLCTRDMVTRVKPDPELYLRALAILDVQPHEAIAFEDSPNGTLAAKRAGMFCVTVPNAVTALLTFGEYDMRLDSMAQLPLQEVVRRLSEASSTTLSQTSPGADSL</sequence>
<dbReference type="SFLD" id="SFLDG01129">
    <property type="entry name" value="C1.5:_HAD__Beta-PGM__Phosphata"/>
    <property type="match status" value="1"/>
</dbReference>
<comment type="caution">
    <text evidence="1">The sequence shown here is derived from an EMBL/GenBank/DDBJ whole genome shotgun (WGS) entry which is preliminary data.</text>
</comment>
<dbReference type="NCBIfam" id="TIGR01509">
    <property type="entry name" value="HAD-SF-IA-v3"/>
    <property type="match status" value="1"/>
</dbReference>
<dbReference type="PANTHER" id="PTHR18901:SF38">
    <property type="entry name" value="PSEUDOURIDINE-5'-PHOSPHATASE"/>
    <property type="match status" value="1"/>
</dbReference>
<dbReference type="InterPro" id="IPR041492">
    <property type="entry name" value="HAD_2"/>
</dbReference>
<dbReference type="EC" id="3.1.3.18" evidence="1"/>
<organism evidence="1 2">
    <name type="scientific">Paenibacillus allorhizosphaerae</name>
    <dbReference type="NCBI Taxonomy" id="2849866"/>
    <lineage>
        <taxon>Bacteria</taxon>
        <taxon>Bacillati</taxon>
        <taxon>Bacillota</taxon>
        <taxon>Bacilli</taxon>
        <taxon>Bacillales</taxon>
        <taxon>Paenibacillaceae</taxon>
        <taxon>Paenibacillus</taxon>
    </lineage>
</organism>
<dbReference type="SFLD" id="SFLDS00003">
    <property type="entry name" value="Haloacid_Dehalogenase"/>
    <property type="match status" value="1"/>
</dbReference>
<keyword evidence="1" id="KW-0378">Hydrolase</keyword>
<reference evidence="1 2" key="1">
    <citation type="submission" date="2021-06" db="EMBL/GenBank/DDBJ databases">
        <authorList>
            <person name="Criscuolo A."/>
        </authorList>
    </citation>
    <scope>NUCLEOTIDE SEQUENCE [LARGE SCALE GENOMIC DNA]</scope>
    <source>
        <strain evidence="2">CIP 111802</strain>
    </source>
</reference>
<dbReference type="CDD" id="cd16423">
    <property type="entry name" value="HAD_BPGM-like"/>
    <property type="match status" value="1"/>
</dbReference>
<evidence type="ECO:0000313" key="2">
    <source>
        <dbReference type="Proteomes" id="UP000730618"/>
    </source>
</evidence>
<dbReference type="Pfam" id="PF13419">
    <property type="entry name" value="HAD_2"/>
    <property type="match status" value="1"/>
</dbReference>
<dbReference type="RefSeq" id="WP_218100479.1">
    <property type="nucleotide sequence ID" value="NZ_CAJVCE010000012.1"/>
</dbReference>
<proteinExistence type="predicted"/>
<gene>
    <name evidence="1" type="primary">gph_6</name>
    <name evidence="1" type="ORF">PAECIP111802_04192</name>
</gene>
<dbReference type="GO" id="GO:0008967">
    <property type="term" value="F:phosphoglycolate phosphatase activity"/>
    <property type="evidence" value="ECO:0007669"/>
    <property type="project" value="UniProtKB-EC"/>
</dbReference>
<dbReference type="PANTHER" id="PTHR18901">
    <property type="entry name" value="2-DEOXYGLUCOSE-6-PHOSPHATE PHOSPHATASE 2"/>
    <property type="match status" value="1"/>
</dbReference>
<evidence type="ECO:0000313" key="1">
    <source>
        <dbReference type="EMBL" id="CAG7648368.1"/>
    </source>
</evidence>
<name>A0ABM8VLD4_9BACL</name>